<evidence type="ECO:0000313" key="1">
    <source>
        <dbReference type="EMBL" id="MFC4016083.1"/>
    </source>
</evidence>
<proteinExistence type="predicted"/>
<accession>A0ABV8GQ11</accession>
<evidence type="ECO:0000313" key="2">
    <source>
        <dbReference type="Proteomes" id="UP001595851"/>
    </source>
</evidence>
<keyword evidence="2" id="KW-1185">Reference proteome</keyword>
<dbReference type="EMBL" id="JBHSBI010000056">
    <property type="protein sequence ID" value="MFC4016083.1"/>
    <property type="molecule type" value="Genomic_DNA"/>
</dbReference>
<comment type="caution">
    <text evidence="1">The sequence shown here is derived from an EMBL/GenBank/DDBJ whole genome shotgun (WGS) entry which is preliminary data.</text>
</comment>
<organism evidence="1 2">
    <name type="scientific">Nonomuraea purpurea</name>
    <dbReference type="NCBI Taxonomy" id="1849276"/>
    <lineage>
        <taxon>Bacteria</taxon>
        <taxon>Bacillati</taxon>
        <taxon>Actinomycetota</taxon>
        <taxon>Actinomycetes</taxon>
        <taxon>Streptosporangiales</taxon>
        <taxon>Streptosporangiaceae</taxon>
        <taxon>Nonomuraea</taxon>
    </lineage>
</organism>
<dbReference type="RefSeq" id="WP_379535877.1">
    <property type="nucleotide sequence ID" value="NZ_JBHSBI010000056.1"/>
</dbReference>
<evidence type="ECO:0008006" key="3">
    <source>
        <dbReference type="Google" id="ProtNLM"/>
    </source>
</evidence>
<name>A0ABV8GQ11_9ACTN</name>
<gene>
    <name evidence="1" type="ORF">ACFOY2_53355</name>
</gene>
<dbReference type="Proteomes" id="UP001595851">
    <property type="component" value="Unassembled WGS sequence"/>
</dbReference>
<protein>
    <recommendedName>
        <fullName evidence="3">Transposase</fullName>
    </recommendedName>
</protein>
<reference evidence="2" key="1">
    <citation type="journal article" date="2019" name="Int. J. Syst. Evol. Microbiol.">
        <title>The Global Catalogue of Microorganisms (GCM) 10K type strain sequencing project: providing services to taxonomists for standard genome sequencing and annotation.</title>
        <authorList>
            <consortium name="The Broad Institute Genomics Platform"/>
            <consortium name="The Broad Institute Genome Sequencing Center for Infectious Disease"/>
            <person name="Wu L."/>
            <person name="Ma J."/>
        </authorList>
    </citation>
    <scope>NUCLEOTIDE SEQUENCE [LARGE SCALE GENOMIC DNA]</scope>
    <source>
        <strain evidence="2">TBRC 1276</strain>
    </source>
</reference>
<sequence>MRLNDALDALAPGVNGSVRLVRLNRHARRPSYVHGKVLLRIRRDLTTGVIVPEYECEADQR</sequence>